<keyword evidence="3" id="KW-1185">Reference proteome</keyword>
<sequence length="154" mass="16575">MASKTPFLSSEKRSLLPVAEPSQLLRQENDHSEAETDADLSTTTLTYASLALIVVLLLLLNAFHLLPRTSPLFPYTALIASGIQTSAWASLPAPVVLFIYAPYLAQPGRVAQMRYLTFLFYLVGTCVGGLMFGLDLKEAVIALGRVYGGNGLAA</sequence>
<dbReference type="OrthoDB" id="3790322at2759"/>
<keyword evidence="1" id="KW-0472">Membrane</keyword>
<evidence type="ECO:0000256" key="1">
    <source>
        <dbReference type="SAM" id="Phobius"/>
    </source>
</evidence>
<evidence type="ECO:0000313" key="3">
    <source>
        <dbReference type="Proteomes" id="UP000800035"/>
    </source>
</evidence>
<evidence type="ECO:0000313" key="2">
    <source>
        <dbReference type="EMBL" id="KAF1957626.1"/>
    </source>
</evidence>
<protein>
    <submittedName>
        <fullName evidence="2">Uncharacterized protein</fullName>
    </submittedName>
</protein>
<reference evidence="2" key="1">
    <citation type="journal article" date="2020" name="Stud. Mycol.">
        <title>101 Dothideomycetes genomes: a test case for predicting lifestyles and emergence of pathogens.</title>
        <authorList>
            <person name="Haridas S."/>
            <person name="Albert R."/>
            <person name="Binder M."/>
            <person name="Bloem J."/>
            <person name="Labutti K."/>
            <person name="Salamov A."/>
            <person name="Andreopoulos B."/>
            <person name="Baker S."/>
            <person name="Barry K."/>
            <person name="Bills G."/>
            <person name="Bluhm B."/>
            <person name="Cannon C."/>
            <person name="Castanera R."/>
            <person name="Culley D."/>
            <person name="Daum C."/>
            <person name="Ezra D."/>
            <person name="Gonzalez J."/>
            <person name="Henrissat B."/>
            <person name="Kuo A."/>
            <person name="Liang C."/>
            <person name="Lipzen A."/>
            <person name="Lutzoni F."/>
            <person name="Magnuson J."/>
            <person name="Mondo S."/>
            <person name="Nolan M."/>
            <person name="Ohm R."/>
            <person name="Pangilinan J."/>
            <person name="Park H.-J."/>
            <person name="Ramirez L."/>
            <person name="Alfaro M."/>
            <person name="Sun H."/>
            <person name="Tritt A."/>
            <person name="Yoshinaga Y."/>
            <person name="Zwiers L.-H."/>
            <person name="Turgeon B."/>
            <person name="Goodwin S."/>
            <person name="Spatafora J."/>
            <person name="Crous P."/>
            <person name="Grigoriev I."/>
        </authorList>
    </citation>
    <scope>NUCLEOTIDE SEQUENCE</scope>
    <source>
        <strain evidence="2">CBS 675.92</strain>
    </source>
</reference>
<gene>
    <name evidence="2" type="ORF">CC80DRAFT_48306</name>
</gene>
<keyword evidence="1" id="KW-0812">Transmembrane</keyword>
<dbReference type="AlphaFoldDB" id="A0A6A5U3S5"/>
<name>A0A6A5U3S5_9PLEO</name>
<feature type="transmembrane region" description="Helical" evidence="1">
    <location>
        <begin position="115"/>
        <end position="134"/>
    </location>
</feature>
<dbReference type="Proteomes" id="UP000800035">
    <property type="component" value="Unassembled WGS sequence"/>
</dbReference>
<feature type="transmembrane region" description="Helical" evidence="1">
    <location>
        <begin position="45"/>
        <end position="66"/>
    </location>
</feature>
<dbReference type="EMBL" id="ML976989">
    <property type="protein sequence ID" value="KAF1957626.1"/>
    <property type="molecule type" value="Genomic_DNA"/>
</dbReference>
<accession>A0A6A5U3S5</accession>
<keyword evidence="1" id="KW-1133">Transmembrane helix</keyword>
<organism evidence="2 3">
    <name type="scientific">Byssothecium circinans</name>
    <dbReference type="NCBI Taxonomy" id="147558"/>
    <lineage>
        <taxon>Eukaryota</taxon>
        <taxon>Fungi</taxon>
        <taxon>Dikarya</taxon>
        <taxon>Ascomycota</taxon>
        <taxon>Pezizomycotina</taxon>
        <taxon>Dothideomycetes</taxon>
        <taxon>Pleosporomycetidae</taxon>
        <taxon>Pleosporales</taxon>
        <taxon>Massarineae</taxon>
        <taxon>Massarinaceae</taxon>
        <taxon>Byssothecium</taxon>
    </lineage>
</organism>
<proteinExistence type="predicted"/>
<feature type="transmembrane region" description="Helical" evidence="1">
    <location>
        <begin position="78"/>
        <end position="103"/>
    </location>
</feature>